<proteinExistence type="predicted"/>
<name>A0ABW2WN55_9ACTN</name>
<organism evidence="1 2">
    <name type="scientific">Streptomyces sanglieri</name>
    <dbReference type="NCBI Taxonomy" id="193460"/>
    <lineage>
        <taxon>Bacteria</taxon>
        <taxon>Bacillati</taxon>
        <taxon>Actinomycetota</taxon>
        <taxon>Actinomycetes</taxon>
        <taxon>Kitasatosporales</taxon>
        <taxon>Streptomycetaceae</taxon>
        <taxon>Streptomyces</taxon>
    </lineage>
</organism>
<sequence>MSESHWDEPQASTRETGCTDAEMEEINALLDASFTTGREFRAGMFAVGDWLNKKFGPLGRQGNRVGADSLLEALAAAVGRSPQTLRKWRMTACRWRPEQRDKVLSSPVYAPFTVMHHVALNDGKPGEFDQERFDAKVEILLQVMNCAQDQQLWEVTETDYLKAVRKAIPPSRQAGAQAANRALAATAHHFEARRPETRAAVLDLVRADEDATRAIAASYLMQRPGLARAVLREDPELAESAAQEAAGRASDESSGTVEDTFNELVQVLGGGQPSDDLLLAEWREDFARVLGRFRSMVTTWYPAETVTAKADDNLLALVAHLQGDVDQWARAITESRKPGLRLVESTTA</sequence>
<accession>A0ABW2WN55</accession>
<evidence type="ECO:0000313" key="1">
    <source>
        <dbReference type="EMBL" id="MFD0622333.1"/>
    </source>
</evidence>
<comment type="caution">
    <text evidence="1">The sequence shown here is derived from an EMBL/GenBank/DDBJ whole genome shotgun (WGS) entry which is preliminary data.</text>
</comment>
<keyword evidence="2" id="KW-1185">Reference proteome</keyword>
<gene>
    <name evidence="1" type="ORF">ACFQ2K_05315</name>
</gene>
<protein>
    <submittedName>
        <fullName evidence="1">Uncharacterized protein</fullName>
    </submittedName>
</protein>
<dbReference type="EMBL" id="JBHTGL010000005">
    <property type="protein sequence ID" value="MFD0622333.1"/>
    <property type="molecule type" value="Genomic_DNA"/>
</dbReference>
<dbReference type="Proteomes" id="UP001596915">
    <property type="component" value="Unassembled WGS sequence"/>
</dbReference>
<evidence type="ECO:0000313" key="2">
    <source>
        <dbReference type="Proteomes" id="UP001596915"/>
    </source>
</evidence>
<reference evidence="2" key="1">
    <citation type="journal article" date="2019" name="Int. J. Syst. Evol. Microbiol.">
        <title>The Global Catalogue of Microorganisms (GCM) 10K type strain sequencing project: providing services to taxonomists for standard genome sequencing and annotation.</title>
        <authorList>
            <consortium name="The Broad Institute Genomics Platform"/>
            <consortium name="The Broad Institute Genome Sequencing Center for Infectious Disease"/>
            <person name="Wu L."/>
            <person name="Ma J."/>
        </authorList>
    </citation>
    <scope>NUCLEOTIDE SEQUENCE [LARGE SCALE GENOMIC DNA]</scope>
    <source>
        <strain evidence="2">JCM 12607</strain>
    </source>
</reference>